<dbReference type="Proteomes" id="UP000198461">
    <property type="component" value="Unassembled WGS sequence"/>
</dbReference>
<dbReference type="CDD" id="cd10747">
    <property type="entry name" value="DnaJ_C"/>
    <property type="match status" value="1"/>
</dbReference>
<dbReference type="OrthoDB" id="9779889at2"/>
<dbReference type="FunFam" id="2.60.260.20:FF:000013">
    <property type="entry name" value="DnaJ subfamily B member 11"/>
    <property type="match status" value="1"/>
</dbReference>
<dbReference type="SUPFAM" id="SSF49493">
    <property type="entry name" value="HSP40/DnaJ peptide-binding domain"/>
    <property type="match status" value="2"/>
</dbReference>
<dbReference type="SUPFAM" id="SSF46565">
    <property type="entry name" value="Chaperone J-domain"/>
    <property type="match status" value="1"/>
</dbReference>
<evidence type="ECO:0000256" key="2">
    <source>
        <dbReference type="ARBA" id="ARBA00023125"/>
    </source>
</evidence>
<protein>
    <submittedName>
        <fullName evidence="5">Curved DNA-binding protein</fullName>
    </submittedName>
</protein>
<feature type="domain" description="J" evidence="4">
    <location>
        <begin position="5"/>
        <end position="66"/>
    </location>
</feature>
<dbReference type="AlphaFoldDB" id="A0A1N6DHI9"/>
<dbReference type="InterPro" id="IPR036869">
    <property type="entry name" value="J_dom_sf"/>
</dbReference>
<dbReference type="GO" id="GO:0005737">
    <property type="term" value="C:cytoplasm"/>
    <property type="evidence" value="ECO:0007669"/>
    <property type="project" value="TreeGrafter"/>
</dbReference>
<dbReference type="FunFam" id="2.60.260.20:FF:000008">
    <property type="entry name" value="Curved DNA-binding protein"/>
    <property type="match status" value="1"/>
</dbReference>
<dbReference type="InterPro" id="IPR002939">
    <property type="entry name" value="DnaJ_C"/>
</dbReference>
<dbReference type="InterPro" id="IPR018253">
    <property type="entry name" value="DnaJ_domain_CS"/>
</dbReference>
<dbReference type="PROSITE" id="PS00636">
    <property type="entry name" value="DNAJ_1"/>
    <property type="match status" value="1"/>
</dbReference>
<dbReference type="GO" id="GO:0051082">
    <property type="term" value="F:unfolded protein binding"/>
    <property type="evidence" value="ECO:0007669"/>
    <property type="project" value="InterPro"/>
</dbReference>
<sequence length="320" mass="34914">MEYKDYYDILGVSRDASEAEIKKAFRRLAAKHHPDKGGDEAKFKEINEAYEVLSDPEKRKLYDQLGANWQQGQQFDPSQFEEMFGGGFGGGFGGFGGGHAGGGAHDFSEFFENLFGGGFRRGGYGAGGQGGYRARGQDQIVKILVPLEDAVNGAERTLTLQVPEADQYGRVTHKTRQIKVKIPAGIREGQRIRLAGQGGPGIGGGPNGDLYLEVELQNHPLYKVKGDDVYLDLPITPWEAALGARVEVPTLKGKVALKIPPGSQSGKKLRIKGRGLGKIPGDQYVVLQIHTPPADTDEKKAFYEEMAKKMPFNPRAHFPS</sequence>
<dbReference type="GO" id="GO:0042026">
    <property type="term" value="P:protein refolding"/>
    <property type="evidence" value="ECO:0007669"/>
    <property type="project" value="TreeGrafter"/>
</dbReference>
<dbReference type="PRINTS" id="PR00625">
    <property type="entry name" value="JDOMAIN"/>
</dbReference>
<dbReference type="GO" id="GO:0003677">
    <property type="term" value="F:DNA binding"/>
    <property type="evidence" value="ECO:0007669"/>
    <property type="project" value="UniProtKB-KW"/>
</dbReference>
<dbReference type="Pfam" id="PF01556">
    <property type="entry name" value="DnaJ_C"/>
    <property type="match status" value="1"/>
</dbReference>
<dbReference type="PANTHER" id="PTHR43096">
    <property type="entry name" value="DNAJ HOMOLOG 1, MITOCHONDRIAL-RELATED"/>
    <property type="match status" value="1"/>
</dbReference>
<keyword evidence="1" id="KW-0963">Cytoplasm</keyword>
<dbReference type="STRING" id="364032.SAMN05443662_0144"/>
<evidence type="ECO:0000256" key="1">
    <source>
        <dbReference type="ARBA" id="ARBA00022490"/>
    </source>
</evidence>
<proteinExistence type="predicted"/>
<accession>A0A1N6DHI9</accession>
<dbReference type="InterPro" id="IPR008971">
    <property type="entry name" value="HSP40/DnaJ_pept-bd"/>
</dbReference>
<name>A0A1N6DHI9_9GAMM</name>
<evidence type="ECO:0000313" key="5">
    <source>
        <dbReference type="EMBL" id="SIN70144.1"/>
    </source>
</evidence>
<dbReference type="Gene3D" id="2.60.260.20">
    <property type="entry name" value="Urease metallochaperone UreE, N-terminal domain"/>
    <property type="match status" value="2"/>
</dbReference>
<evidence type="ECO:0000313" key="6">
    <source>
        <dbReference type="Proteomes" id="UP000198461"/>
    </source>
</evidence>
<dbReference type="RefSeq" id="WP_074200488.1">
    <property type="nucleotide sequence ID" value="NZ_FSRE01000001.1"/>
</dbReference>
<dbReference type="PANTHER" id="PTHR43096:SF52">
    <property type="entry name" value="DNAJ HOMOLOG 1, MITOCHONDRIAL-RELATED"/>
    <property type="match status" value="1"/>
</dbReference>
<dbReference type="PROSITE" id="PS50076">
    <property type="entry name" value="DNAJ_2"/>
    <property type="match status" value="1"/>
</dbReference>
<dbReference type="SMART" id="SM00271">
    <property type="entry name" value="DnaJ"/>
    <property type="match status" value="1"/>
</dbReference>
<gene>
    <name evidence="5" type="ORF">SAMN05443662_0144</name>
</gene>
<keyword evidence="2 5" id="KW-0238">DNA-binding</keyword>
<keyword evidence="6" id="KW-1185">Reference proteome</keyword>
<dbReference type="CDD" id="cd06257">
    <property type="entry name" value="DnaJ"/>
    <property type="match status" value="1"/>
</dbReference>
<dbReference type="Gene3D" id="1.10.287.110">
    <property type="entry name" value="DnaJ domain"/>
    <property type="match status" value="1"/>
</dbReference>
<organism evidence="5 6">
    <name type="scientific">Sulfurivirga caldicuralii</name>
    <dbReference type="NCBI Taxonomy" id="364032"/>
    <lineage>
        <taxon>Bacteria</taxon>
        <taxon>Pseudomonadati</taxon>
        <taxon>Pseudomonadota</taxon>
        <taxon>Gammaproteobacteria</taxon>
        <taxon>Thiotrichales</taxon>
        <taxon>Piscirickettsiaceae</taxon>
        <taxon>Sulfurivirga</taxon>
    </lineage>
</organism>
<dbReference type="Pfam" id="PF00226">
    <property type="entry name" value="DnaJ"/>
    <property type="match status" value="1"/>
</dbReference>
<evidence type="ECO:0000259" key="4">
    <source>
        <dbReference type="PROSITE" id="PS50076"/>
    </source>
</evidence>
<dbReference type="EMBL" id="FSRE01000001">
    <property type="protein sequence ID" value="SIN70144.1"/>
    <property type="molecule type" value="Genomic_DNA"/>
</dbReference>
<keyword evidence="3" id="KW-0143">Chaperone</keyword>
<reference evidence="5 6" key="1">
    <citation type="submission" date="2016-11" db="EMBL/GenBank/DDBJ databases">
        <authorList>
            <person name="Jaros S."/>
            <person name="Januszkiewicz K."/>
            <person name="Wedrychowicz H."/>
        </authorList>
    </citation>
    <scope>NUCLEOTIDE SEQUENCE [LARGE SCALE GENOMIC DNA]</scope>
    <source>
        <strain evidence="5 6">DSM 17737</strain>
    </source>
</reference>
<dbReference type="InterPro" id="IPR001623">
    <property type="entry name" value="DnaJ_domain"/>
</dbReference>
<evidence type="ECO:0000256" key="3">
    <source>
        <dbReference type="ARBA" id="ARBA00023186"/>
    </source>
</evidence>